<feature type="transmembrane region" description="Helical" evidence="7">
    <location>
        <begin position="118"/>
        <end position="135"/>
    </location>
</feature>
<dbReference type="Proteomes" id="UP000249218">
    <property type="component" value="Unassembled WGS sequence"/>
</dbReference>
<dbReference type="EMBL" id="KZ149920">
    <property type="protein sequence ID" value="PZC77757.1"/>
    <property type="molecule type" value="Genomic_DNA"/>
</dbReference>
<dbReference type="Pfam" id="PF03188">
    <property type="entry name" value="Cytochrom_B561"/>
    <property type="match status" value="1"/>
</dbReference>
<feature type="transmembrane region" description="Helical" evidence="7">
    <location>
        <begin position="47"/>
        <end position="67"/>
    </location>
</feature>
<reference evidence="9 10" key="1">
    <citation type="journal article" date="2017" name="BMC Biol.">
        <title>Genomic innovations, transcriptional plasticity and gene loss underlying the evolution and divergence of two highly polyphagous and invasive Helicoverpa pest species.</title>
        <authorList>
            <person name="Pearce S.L."/>
            <person name="Clarke D.F."/>
            <person name="East P.D."/>
            <person name="Elfekih S."/>
            <person name="Gordon K.H."/>
            <person name="Jermiin L.S."/>
            <person name="McGaughran A."/>
            <person name="Oakeshott J.G."/>
            <person name="Papanikolaou A."/>
            <person name="Perera O.P."/>
            <person name="Rane R.V."/>
            <person name="Richards S."/>
            <person name="Tay W.T."/>
            <person name="Walsh T.K."/>
            <person name="Anderson A."/>
            <person name="Anderson C.J."/>
            <person name="Asgari S."/>
            <person name="Board P.G."/>
            <person name="Bretschneider A."/>
            <person name="Campbell P.M."/>
            <person name="Chertemps T."/>
            <person name="Christeller J.T."/>
            <person name="Coppin C.W."/>
            <person name="Downes S.J."/>
            <person name="Duan G."/>
            <person name="Farnsworth C.A."/>
            <person name="Good R.T."/>
            <person name="Han L.B."/>
            <person name="Han Y.C."/>
            <person name="Hatje K."/>
            <person name="Horne I."/>
            <person name="Huang Y.P."/>
            <person name="Hughes D.S."/>
            <person name="Jacquin-Joly E."/>
            <person name="James W."/>
            <person name="Jhangiani S."/>
            <person name="Kollmar M."/>
            <person name="Kuwar S.S."/>
            <person name="Li S."/>
            <person name="Liu N.Y."/>
            <person name="Maibeche M.T."/>
            <person name="Miller J.R."/>
            <person name="Montagne N."/>
            <person name="Perry T."/>
            <person name="Qu J."/>
            <person name="Song S.V."/>
            <person name="Sutton G.G."/>
            <person name="Vogel H."/>
            <person name="Walenz B.P."/>
            <person name="Xu W."/>
            <person name="Zhang H.J."/>
            <person name="Zou Z."/>
            <person name="Batterham P."/>
            <person name="Edwards O.R."/>
            <person name="Feyereisen R."/>
            <person name="Gibbs R.A."/>
            <person name="Heckel D.G."/>
            <person name="McGrath A."/>
            <person name="Robin C."/>
            <person name="Scherer S.E."/>
            <person name="Worley K.C."/>
            <person name="Wu Y.D."/>
        </authorList>
    </citation>
    <scope>NUCLEOTIDE SEQUENCE [LARGE SCALE GENOMIC DNA]</scope>
    <source>
        <strain evidence="9">Harm_GR_Male_#8</strain>
        <tissue evidence="9">Whole organism</tissue>
    </source>
</reference>
<name>A0A2W1BX35_HELAM</name>
<feature type="transmembrane region" description="Helical" evidence="7">
    <location>
        <begin position="179"/>
        <end position="200"/>
    </location>
</feature>
<protein>
    <recommendedName>
        <fullName evidence="8">Cytochrome b561 domain-containing protein</fullName>
    </recommendedName>
</protein>
<sequence length="240" mass="26643">MHYANKVCDLECGKKPVCVHEFVGPVKIVLVESTAVDYQRKIWGSAAFTLATMLMGATVFAVFLFTLSFKLPLFVNLHVVLCTMGFHLFTTTGILMFSSLFGGSMHLTPDDRKVQHTILEIFGFLIGWAGILLMIEYQELTVHALTGFIGAILAVLSSVIGPTVYLTGPKKFGLFKKNAHRVFVIPTFILLTVCFVLGLMKASFIKWTPIKHLHYILIAFTVLYSAVTLVSIILRAMYGT</sequence>
<organism evidence="9 10">
    <name type="scientific">Helicoverpa armigera</name>
    <name type="common">Cotton bollworm</name>
    <name type="synonym">Heliothis armigera</name>
    <dbReference type="NCBI Taxonomy" id="29058"/>
    <lineage>
        <taxon>Eukaryota</taxon>
        <taxon>Metazoa</taxon>
        <taxon>Ecdysozoa</taxon>
        <taxon>Arthropoda</taxon>
        <taxon>Hexapoda</taxon>
        <taxon>Insecta</taxon>
        <taxon>Pterygota</taxon>
        <taxon>Neoptera</taxon>
        <taxon>Endopterygota</taxon>
        <taxon>Lepidoptera</taxon>
        <taxon>Glossata</taxon>
        <taxon>Ditrysia</taxon>
        <taxon>Noctuoidea</taxon>
        <taxon>Noctuidae</taxon>
        <taxon>Heliothinae</taxon>
        <taxon>Helicoverpa</taxon>
    </lineage>
</organism>
<evidence type="ECO:0000256" key="1">
    <source>
        <dbReference type="ARBA" id="ARBA00004370"/>
    </source>
</evidence>
<comment type="subcellular location">
    <subcellularLocation>
        <location evidence="1">Membrane</location>
    </subcellularLocation>
</comment>
<gene>
    <name evidence="9" type="primary">HaOG203001</name>
    <name evidence="9" type="ORF">B5X24_HaOG203001</name>
</gene>
<keyword evidence="4" id="KW-0249">Electron transport</keyword>
<dbReference type="SMART" id="SM00665">
    <property type="entry name" value="B561"/>
    <property type="match status" value="1"/>
</dbReference>
<evidence type="ECO:0000313" key="9">
    <source>
        <dbReference type="EMBL" id="PZC77757.1"/>
    </source>
</evidence>
<keyword evidence="10" id="KW-1185">Reference proteome</keyword>
<accession>A0A2W1BX35</accession>
<feature type="transmembrane region" description="Helical" evidence="7">
    <location>
        <begin position="212"/>
        <end position="234"/>
    </location>
</feature>
<evidence type="ECO:0000256" key="3">
    <source>
        <dbReference type="ARBA" id="ARBA00022692"/>
    </source>
</evidence>
<keyword evidence="3 7" id="KW-0812">Transmembrane</keyword>
<evidence type="ECO:0000256" key="5">
    <source>
        <dbReference type="ARBA" id="ARBA00022989"/>
    </source>
</evidence>
<feature type="transmembrane region" description="Helical" evidence="7">
    <location>
        <begin position="147"/>
        <end position="167"/>
    </location>
</feature>
<feature type="transmembrane region" description="Helical" evidence="7">
    <location>
        <begin position="73"/>
        <end position="97"/>
    </location>
</feature>
<evidence type="ECO:0000256" key="4">
    <source>
        <dbReference type="ARBA" id="ARBA00022982"/>
    </source>
</evidence>
<dbReference type="InterPro" id="IPR006593">
    <property type="entry name" value="Cyt_b561/ferric_Rdtase_TM"/>
</dbReference>
<evidence type="ECO:0000256" key="2">
    <source>
        <dbReference type="ARBA" id="ARBA00022448"/>
    </source>
</evidence>
<feature type="domain" description="Cytochrome b561" evidence="8">
    <location>
        <begin position="77"/>
        <end position="199"/>
    </location>
</feature>
<evidence type="ECO:0000256" key="7">
    <source>
        <dbReference type="SAM" id="Phobius"/>
    </source>
</evidence>
<dbReference type="AlphaFoldDB" id="A0A2W1BX35"/>
<evidence type="ECO:0000256" key="6">
    <source>
        <dbReference type="ARBA" id="ARBA00023136"/>
    </source>
</evidence>
<dbReference type="GO" id="GO:0016020">
    <property type="term" value="C:membrane"/>
    <property type="evidence" value="ECO:0007669"/>
    <property type="project" value="UniProtKB-SubCell"/>
</dbReference>
<keyword evidence="6 7" id="KW-0472">Membrane</keyword>
<keyword evidence="5 7" id="KW-1133">Transmembrane helix</keyword>
<proteinExistence type="predicted"/>
<evidence type="ECO:0000259" key="8">
    <source>
        <dbReference type="SMART" id="SM00665"/>
    </source>
</evidence>
<dbReference type="OrthoDB" id="432881at2759"/>
<dbReference type="Gene3D" id="1.20.120.1770">
    <property type="match status" value="1"/>
</dbReference>
<keyword evidence="2" id="KW-0813">Transport</keyword>
<evidence type="ECO:0000313" key="10">
    <source>
        <dbReference type="Proteomes" id="UP000249218"/>
    </source>
</evidence>